<sequence length="53" mass="6205">MTINILIYGIYKSVIEKKNMFPKIIQEIEFKSSIFGREGVKIHSVRDEETDSE</sequence>
<protein>
    <submittedName>
        <fullName evidence="1">Uncharacterized protein</fullName>
    </submittedName>
</protein>
<dbReference type="RefSeq" id="WP_345093569.1">
    <property type="nucleotide sequence ID" value="NZ_BAABCS010000016.1"/>
</dbReference>
<dbReference type="Proteomes" id="UP001500426">
    <property type="component" value="Unassembled WGS sequence"/>
</dbReference>
<evidence type="ECO:0000313" key="2">
    <source>
        <dbReference type="Proteomes" id="UP001500426"/>
    </source>
</evidence>
<reference evidence="2" key="1">
    <citation type="journal article" date="2019" name="Int. J. Syst. Evol. Microbiol.">
        <title>The Global Catalogue of Microorganisms (GCM) 10K type strain sequencing project: providing services to taxonomists for standard genome sequencing and annotation.</title>
        <authorList>
            <consortium name="The Broad Institute Genomics Platform"/>
            <consortium name="The Broad Institute Genome Sequencing Center for Infectious Disease"/>
            <person name="Wu L."/>
            <person name="Ma J."/>
        </authorList>
    </citation>
    <scope>NUCLEOTIDE SEQUENCE [LARGE SCALE GENOMIC DNA]</scope>
    <source>
        <strain evidence="2">JCM 17068</strain>
    </source>
</reference>
<keyword evidence="2" id="KW-1185">Reference proteome</keyword>
<gene>
    <name evidence="1" type="ORF">GCM10022388_16900</name>
</gene>
<accession>A0ABP7US46</accession>
<name>A0ABP7US46_9FLAO</name>
<organism evidence="1 2">
    <name type="scientific">Flavobacterium chungnamense</name>
    <dbReference type="NCBI Taxonomy" id="706182"/>
    <lineage>
        <taxon>Bacteria</taxon>
        <taxon>Pseudomonadati</taxon>
        <taxon>Bacteroidota</taxon>
        <taxon>Flavobacteriia</taxon>
        <taxon>Flavobacteriales</taxon>
        <taxon>Flavobacteriaceae</taxon>
        <taxon>Flavobacterium</taxon>
    </lineage>
</organism>
<evidence type="ECO:0000313" key="1">
    <source>
        <dbReference type="EMBL" id="GAA4051388.1"/>
    </source>
</evidence>
<proteinExistence type="predicted"/>
<comment type="caution">
    <text evidence="1">The sequence shown here is derived from an EMBL/GenBank/DDBJ whole genome shotgun (WGS) entry which is preliminary data.</text>
</comment>
<dbReference type="EMBL" id="BAABCS010000016">
    <property type="protein sequence ID" value="GAA4051388.1"/>
    <property type="molecule type" value="Genomic_DNA"/>
</dbReference>